<dbReference type="Proteomes" id="UP000054359">
    <property type="component" value="Unassembled WGS sequence"/>
</dbReference>
<dbReference type="GO" id="GO:0003712">
    <property type="term" value="F:transcription coregulator activity"/>
    <property type="evidence" value="ECO:0007669"/>
    <property type="project" value="TreeGrafter"/>
</dbReference>
<evidence type="ECO:0000256" key="1">
    <source>
        <dbReference type="SAM" id="MobiDB-lite"/>
    </source>
</evidence>
<dbReference type="GO" id="GO:0005667">
    <property type="term" value="C:transcription regulator complex"/>
    <property type="evidence" value="ECO:0007669"/>
    <property type="project" value="TreeGrafter"/>
</dbReference>
<name>A0A087TTE1_STEMI</name>
<dbReference type="PANTHER" id="PTHR23210">
    <property type="entry name" value="ACTIVATING TRANSCRIPTION FACTOR 7 INTERACTING PROTEIN"/>
    <property type="match status" value="1"/>
</dbReference>
<dbReference type="PANTHER" id="PTHR23210:SF26">
    <property type="entry name" value="ACTIVATING TRANSCRIPTION FACTOR 7-INTERACTING PROTEIN 1"/>
    <property type="match status" value="1"/>
</dbReference>
<organism evidence="3 4">
    <name type="scientific">Stegodyphus mimosarum</name>
    <name type="common">African social velvet spider</name>
    <dbReference type="NCBI Taxonomy" id="407821"/>
    <lineage>
        <taxon>Eukaryota</taxon>
        <taxon>Metazoa</taxon>
        <taxon>Ecdysozoa</taxon>
        <taxon>Arthropoda</taxon>
        <taxon>Chelicerata</taxon>
        <taxon>Arachnida</taxon>
        <taxon>Araneae</taxon>
        <taxon>Araneomorphae</taxon>
        <taxon>Entelegynae</taxon>
        <taxon>Eresoidea</taxon>
        <taxon>Eresidae</taxon>
        <taxon>Stegodyphus</taxon>
    </lineage>
</organism>
<reference evidence="3 4" key="1">
    <citation type="submission" date="2013-11" db="EMBL/GenBank/DDBJ databases">
        <title>Genome sequencing of Stegodyphus mimosarum.</title>
        <authorList>
            <person name="Bechsgaard J."/>
        </authorList>
    </citation>
    <scope>NUCLEOTIDE SEQUENCE [LARGE SCALE GENOMIC DNA]</scope>
</reference>
<feature type="compositionally biased region" description="Pro residues" evidence="1">
    <location>
        <begin position="366"/>
        <end position="382"/>
    </location>
</feature>
<dbReference type="GO" id="GO:0005634">
    <property type="term" value="C:nucleus"/>
    <property type="evidence" value="ECO:0007669"/>
    <property type="project" value="TreeGrafter"/>
</dbReference>
<sequence>MENVILSDSVMKDTEPEIKMDADTHREDLSGKYDIKMEDLSSPEMENAAKEKDCKMQAVLSTQIDCDAQKTDTRNKEPSVVSTKCKVQENGVNSQSKHTVKGENYKISEEVKGFSSAGEYPNKIEEERKENSSSTGVFHVKIKEEDDSFPAGEYHIKVEEEDVIMEEPPEVKPECSKEEAACPKENVEIETKASIQEAVCSEEKAECSQVTQRVRLSIEDDSEDDDEEYVIMTPEEVRNFLLQKVNEYMKDPEKNPILNLKQQAVDLETKIKRKNEEFEKLSKFFEHMYHDQEKFLRHIGVLPKIPTEDFGAQVDMPPLPNALSSIPRECLTKMSGAIAKAEATLPPVAPSSIKSQVPPNLLTAPPSRPVPPPKPVVPPPKPAQDNKEIECIDLTDDSDPPSASNSTSAGAATATATTTTAAAAPKFKSPVPISSSTTPSVPSPLRHPAPLPVWPVETHNKTSEPPPKPRLKISAEKQGIILQWDMTLNSNQAKISSYEIFGYQELKQMPITSSLWVKIGLVQAMSLPMACTLTQFQEGHTYHFSIRAVDVNGHCGAYSDPATIVFSPQPALKNIKV</sequence>
<dbReference type="SUPFAM" id="SSF49265">
    <property type="entry name" value="Fibronectin type III"/>
    <property type="match status" value="1"/>
</dbReference>
<proteinExistence type="predicted"/>
<feature type="region of interest" description="Disordered" evidence="1">
    <location>
        <begin position="393"/>
        <end position="412"/>
    </location>
</feature>
<protein>
    <recommendedName>
        <fullName evidence="2">Fibronectin type-III domain-containing protein</fullName>
    </recommendedName>
</protein>
<dbReference type="Pfam" id="PF16794">
    <property type="entry name" value="fn3_4"/>
    <property type="match status" value="1"/>
</dbReference>
<gene>
    <name evidence="3" type="ORF">X975_09299</name>
</gene>
<dbReference type="InterPro" id="IPR003961">
    <property type="entry name" value="FN3_dom"/>
</dbReference>
<dbReference type="InterPro" id="IPR036116">
    <property type="entry name" value="FN3_sf"/>
</dbReference>
<accession>A0A087TTE1</accession>
<evidence type="ECO:0000313" key="3">
    <source>
        <dbReference type="EMBL" id="KFM68380.1"/>
    </source>
</evidence>
<dbReference type="PROSITE" id="PS50853">
    <property type="entry name" value="FN3"/>
    <property type="match status" value="1"/>
</dbReference>
<feature type="non-terminal residue" evidence="3">
    <location>
        <position position="577"/>
    </location>
</feature>
<dbReference type="AlphaFoldDB" id="A0A087TTE1"/>
<feature type="region of interest" description="Disordered" evidence="1">
    <location>
        <begin position="349"/>
        <end position="385"/>
    </location>
</feature>
<dbReference type="EMBL" id="KK116649">
    <property type="protein sequence ID" value="KFM68380.1"/>
    <property type="molecule type" value="Genomic_DNA"/>
</dbReference>
<dbReference type="STRING" id="407821.A0A087TTE1"/>
<dbReference type="CDD" id="cd00063">
    <property type="entry name" value="FN3"/>
    <property type="match status" value="1"/>
</dbReference>
<dbReference type="Gene3D" id="2.60.40.10">
    <property type="entry name" value="Immunoglobulins"/>
    <property type="match status" value="1"/>
</dbReference>
<dbReference type="InterPro" id="IPR026085">
    <property type="entry name" value="ATF7-int"/>
</dbReference>
<evidence type="ECO:0000259" key="2">
    <source>
        <dbReference type="PROSITE" id="PS50853"/>
    </source>
</evidence>
<dbReference type="GO" id="GO:0006355">
    <property type="term" value="P:regulation of DNA-templated transcription"/>
    <property type="evidence" value="ECO:0007669"/>
    <property type="project" value="TreeGrafter"/>
</dbReference>
<dbReference type="OrthoDB" id="2434995at2759"/>
<dbReference type="InterPro" id="IPR056565">
    <property type="entry name" value="Fn3_ATF7IP"/>
</dbReference>
<evidence type="ECO:0000313" key="4">
    <source>
        <dbReference type="Proteomes" id="UP000054359"/>
    </source>
</evidence>
<keyword evidence="4" id="KW-1185">Reference proteome</keyword>
<dbReference type="InterPro" id="IPR013783">
    <property type="entry name" value="Ig-like_fold"/>
</dbReference>
<feature type="domain" description="Fibronectin type-III" evidence="2">
    <location>
        <begin position="465"/>
        <end position="570"/>
    </location>
</feature>
<feature type="compositionally biased region" description="Low complexity" evidence="1">
    <location>
        <begin position="402"/>
        <end position="412"/>
    </location>
</feature>